<proteinExistence type="predicted"/>
<accession>A0A165J2P4</accession>
<gene>
    <name evidence="2" type="ORF">CALCODRAFT_25563</name>
</gene>
<dbReference type="AlphaFoldDB" id="A0A165J2P4"/>
<sequence>MRDGDEQSREEEGKRRARRREGGGMGGHTAVLGAVWVRKGGRTVRPTERPAIHWLCSPARTRTRTRPVAPTIVLSGRRRALFAPAYSNTPFYFPLGNAHARTHQGAIHCPPPALLVDILPSLYEHRMLDAERRWSIARGPAPHALPPARGGAPTPPKHPTPHRPMAVLRPLPARSRAIVTLPPRLTSLSLRVSRAWALPSPDGAEHSGAWRPCAYHC</sequence>
<feature type="region of interest" description="Disordered" evidence="1">
    <location>
        <begin position="1"/>
        <end position="27"/>
    </location>
</feature>
<organism evidence="2 3">
    <name type="scientific">Calocera cornea HHB12733</name>
    <dbReference type="NCBI Taxonomy" id="1353952"/>
    <lineage>
        <taxon>Eukaryota</taxon>
        <taxon>Fungi</taxon>
        <taxon>Dikarya</taxon>
        <taxon>Basidiomycota</taxon>
        <taxon>Agaricomycotina</taxon>
        <taxon>Dacrymycetes</taxon>
        <taxon>Dacrymycetales</taxon>
        <taxon>Dacrymycetaceae</taxon>
        <taxon>Calocera</taxon>
    </lineage>
</organism>
<evidence type="ECO:0000313" key="3">
    <source>
        <dbReference type="Proteomes" id="UP000076842"/>
    </source>
</evidence>
<dbReference type="Proteomes" id="UP000076842">
    <property type="component" value="Unassembled WGS sequence"/>
</dbReference>
<feature type="compositionally biased region" description="Basic and acidic residues" evidence="1">
    <location>
        <begin position="1"/>
        <end position="14"/>
    </location>
</feature>
<dbReference type="InParanoid" id="A0A165J2P4"/>
<keyword evidence="3" id="KW-1185">Reference proteome</keyword>
<evidence type="ECO:0000256" key="1">
    <source>
        <dbReference type="SAM" id="MobiDB-lite"/>
    </source>
</evidence>
<reference evidence="2 3" key="1">
    <citation type="journal article" date="2016" name="Mol. Biol. Evol.">
        <title>Comparative Genomics of Early-Diverging Mushroom-Forming Fungi Provides Insights into the Origins of Lignocellulose Decay Capabilities.</title>
        <authorList>
            <person name="Nagy L.G."/>
            <person name="Riley R."/>
            <person name="Tritt A."/>
            <person name="Adam C."/>
            <person name="Daum C."/>
            <person name="Floudas D."/>
            <person name="Sun H."/>
            <person name="Yadav J.S."/>
            <person name="Pangilinan J."/>
            <person name="Larsson K.H."/>
            <person name="Matsuura K."/>
            <person name="Barry K."/>
            <person name="Labutti K."/>
            <person name="Kuo R."/>
            <person name="Ohm R.A."/>
            <person name="Bhattacharya S.S."/>
            <person name="Shirouzu T."/>
            <person name="Yoshinaga Y."/>
            <person name="Martin F.M."/>
            <person name="Grigoriev I.V."/>
            <person name="Hibbett D.S."/>
        </authorList>
    </citation>
    <scope>NUCLEOTIDE SEQUENCE [LARGE SCALE GENOMIC DNA]</scope>
    <source>
        <strain evidence="2 3">HHB12733</strain>
    </source>
</reference>
<dbReference type="EMBL" id="KV423924">
    <property type="protein sequence ID" value="KZT61293.1"/>
    <property type="molecule type" value="Genomic_DNA"/>
</dbReference>
<evidence type="ECO:0000313" key="2">
    <source>
        <dbReference type="EMBL" id="KZT61293.1"/>
    </source>
</evidence>
<protein>
    <submittedName>
        <fullName evidence="2">Uncharacterized protein</fullName>
    </submittedName>
</protein>
<feature type="region of interest" description="Disordered" evidence="1">
    <location>
        <begin position="141"/>
        <end position="165"/>
    </location>
</feature>
<name>A0A165J2P4_9BASI</name>